<proteinExistence type="predicted"/>
<dbReference type="RefSeq" id="WP_157585473.1">
    <property type="nucleotide sequence ID" value="NZ_WPIN01000004.1"/>
</dbReference>
<dbReference type="EMBL" id="WPIN01000004">
    <property type="protein sequence ID" value="MVM31008.1"/>
    <property type="molecule type" value="Genomic_DNA"/>
</dbReference>
<dbReference type="AlphaFoldDB" id="A0A7K1SBG5"/>
<comment type="caution">
    <text evidence="1">The sequence shown here is derived from an EMBL/GenBank/DDBJ whole genome shotgun (WGS) entry which is preliminary data.</text>
</comment>
<dbReference type="Proteomes" id="UP000436006">
    <property type="component" value="Unassembled WGS sequence"/>
</dbReference>
<sequence length="59" mass="6512">MHLKISTKIAEGEISGVGYGKIPVSNTAYFTFKFQANFPYSTKFLFLNFVASLLSTTPS</sequence>
<name>A0A7K1SBG5_9BACT</name>
<gene>
    <name evidence="1" type="ORF">GO755_13290</name>
</gene>
<protein>
    <submittedName>
        <fullName evidence="1">Uncharacterized protein</fullName>
    </submittedName>
</protein>
<keyword evidence="2" id="KW-1185">Reference proteome</keyword>
<evidence type="ECO:0000313" key="1">
    <source>
        <dbReference type="EMBL" id="MVM31008.1"/>
    </source>
</evidence>
<reference evidence="1 2" key="1">
    <citation type="submission" date="2019-12" db="EMBL/GenBank/DDBJ databases">
        <title>Spirosoma sp. HMF4905 genome sequencing and assembly.</title>
        <authorList>
            <person name="Kang H."/>
            <person name="Cha I."/>
            <person name="Kim H."/>
            <person name="Joh K."/>
        </authorList>
    </citation>
    <scope>NUCLEOTIDE SEQUENCE [LARGE SCALE GENOMIC DNA]</scope>
    <source>
        <strain evidence="1 2">HMF4905</strain>
    </source>
</reference>
<evidence type="ECO:0000313" key="2">
    <source>
        <dbReference type="Proteomes" id="UP000436006"/>
    </source>
</evidence>
<accession>A0A7K1SBG5</accession>
<organism evidence="1 2">
    <name type="scientific">Spirosoma arboris</name>
    <dbReference type="NCBI Taxonomy" id="2682092"/>
    <lineage>
        <taxon>Bacteria</taxon>
        <taxon>Pseudomonadati</taxon>
        <taxon>Bacteroidota</taxon>
        <taxon>Cytophagia</taxon>
        <taxon>Cytophagales</taxon>
        <taxon>Cytophagaceae</taxon>
        <taxon>Spirosoma</taxon>
    </lineage>
</organism>